<dbReference type="InterPro" id="IPR002938">
    <property type="entry name" value="FAD-bd"/>
</dbReference>
<keyword evidence="4 6" id="KW-0503">Monooxygenase</keyword>
<gene>
    <name evidence="6" type="ORF">Asi03nite_46090</name>
</gene>
<evidence type="ECO:0000256" key="3">
    <source>
        <dbReference type="ARBA" id="ARBA00023002"/>
    </source>
</evidence>
<dbReference type="Gene3D" id="3.50.50.60">
    <property type="entry name" value="FAD/NAD(P)-binding domain"/>
    <property type="match status" value="1"/>
</dbReference>
<keyword evidence="1" id="KW-0285">Flavoprotein</keyword>
<dbReference type="GO" id="GO:0004497">
    <property type="term" value="F:monooxygenase activity"/>
    <property type="evidence" value="ECO:0007669"/>
    <property type="project" value="UniProtKB-KW"/>
</dbReference>
<dbReference type="SUPFAM" id="SSF51905">
    <property type="entry name" value="FAD/NAD(P)-binding domain"/>
    <property type="match status" value="1"/>
</dbReference>
<evidence type="ECO:0000256" key="2">
    <source>
        <dbReference type="ARBA" id="ARBA00022827"/>
    </source>
</evidence>
<dbReference type="EMBL" id="BOMW01000044">
    <property type="protein sequence ID" value="GIF07071.1"/>
    <property type="molecule type" value="Genomic_DNA"/>
</dbReference>
<dbReference type="GO" id="GO:0071949">
    <property type="term" value="F:FAD binding"/>
    <property type="evidence" value="ECO:0007669"/>
    <property type="project" value="InterPro"/>
</dbReference>
<dbReference type="InterPro" id="IPR036188">
    <property type="entry name" value="FAD/NAD-bd_sf"/>
</dbReference>
<dbReference type="PRINTS" id="PR00420">
    <property type="entry name" value="RNGMNOXGNASE"/>
</dbReference>
<evidence type="ECO:0000256" key="4">
    <source>
        <dbReference type="ARBA" id="ARBA00023033"/>
    </source>
</evidence>
<evidence type="ECO:0000313" key="7">
    <source>
        <dbReference type="Proteomes" id="UP000629619"/>
    </source>
</evidence>
<organism evidence="6 7">
    <name type="scientific">Actinoplanes siamensis</name>
    <dbReference type="NCBI Taxonomy" id="1223317"/>
    <lineage>
        <taxon>Bacteria</taxon>
        <taxon>Bacillati</taxon>
        <taxon>Actinomycetota</taxon>
        <taxon>Actinomycetes</taxon>
        <taxon>Micromonosporales</taxon>
        <taxon>Micromonosporaceae</taxon>
        <taxon>Actinoplanes</taxon>
    </lineage>
</organism>
<name>A0A919TLD6_9ACTN</name>
<evidence type="ECO:0000256" key="1">
    <source>
        <dbReference type="ARBA" id="ARBA00022630"/>
    </source>
</evidence>
<sequence>MRDRPERRGLRILVAGGGVGGLALAQRLRAGGADVTVFERDPSVAARYQGYRLHISPEGEQALRDCVPPAVAGLIAATANARSGQGLVAYDDQLNQQWAPSFPDPRTGRTDRIDSVDRGTLRHALLAGIEDRVRFGGRVVGHEVLADGGVTVRLAGGASVTGDVLVAADGAASPVRESYPDTARPRDLGIRTIFGRVPITARVQDDMSAALRDRFSYLISGSGSHLGIMPMVFRNPPRETAARMVPGAVMPDSADYYMCVFNVHREDFDVTDDALAAMGGPQLWEVVLRCTGQWHPDVCRFLRHAEARVSFAVPLRATEPVKAWDHLPVVPLGDAVHTMPPSGGVGANVALRDAAALGAALLRADRGEQPLADAVADYQARMVEHATEALAMSMRIAEWSIPRRSAT</sequence>
<dbReference type="PANTHER" id="PTHR47178">
    <property type="entry name" value="MONOOXYGENASE, FAD-BINDING"/>
    <property type="match status" value="1"/>
</dbReference>
<keyword evidence="2" id="KW-0274">FAD</keyword>
<reference evidence="6" key="1">
    <citation type="submission" date="2021-01" db="EMBL/GenBank/DDBJ databases">
        <title>Whole genome shotgun sequence of Actinoplanes siamensis NBRC 109076.</title>
        <authorList>
            <person name="Komaki H."/>
            <person name="Tamura T."/>
        </authorList>
    </citation>
    <scope>NUCLEOTIDE SEQUENCE</scope>
    <source>
        <strain evidence="6">NBRC 109076</strain>
    </source>
</reference>
<keyword evidence="3" id="KW-0560">Oxidoreductase</keyword>
<evidence type="ECO:0000259" key="5">
    <source>
        <dbReference type="Pfam" id="PF01494"/>
    </source>
</evidence>
<dbReference type="Pfam" id="PF13450">
    <property type="entry name" value="NAD_binding_8"/>
    <property type="match status" value="1"/>
</dbReference>
<evidence type="ECO:0000313" key="6">
    <source>
        <dbReference type="EMBL" id="GIF07071.1"/>
    </source>
</evidence>
<dbReference type="Pfam" id="PF01494">
    <property type="entry name" value="FAD_binding_3"/>
    <property type="match status" value="1"/>
</dbReference>
<dbReference type="RefSeq" id="WP_203682486.1">
    <property type="nucleotide sequence ID" value="NZ_BOMW01000044.1"/>
</dbReference>
<comment type="caution">
    <text evidence="6">The sequence shown here is derived from an EMBL/GenBank/DDBJ whole genome shotgun (WGS) entry which is preliminary data.</text>
</comment>
<feature type="domain" description="FAD-binding" evidence="5">
    <location>
        <begin position="328"/>
        <end position="370"/>
    </location>
</feature>
<keyword evidence="7" id="KW-1185">Reference proteome</keyword>
<dbReference type="Proteomes" id="UP000629619">
    <property type="component" value="Unassembled WGS sequence"/>
</dbReference>
<dbReference type="AlphaFoldDB" id="A0A919TLD6"/>
<accession>A0A919TLD6</accession>
<proteinExistence type="predicted"/>
<protein>
    <submittedName>
        <fullName evidence="6">Monooxygenase</fullName>
    </submittedName>
</protein>
<dbReference type="PANTHER" id="PTHR47178:SF5">
    <property type="entry name" value="FAD-BINDING DOMAIN-CONTAINING PROTEIN"/>
    <property type="match status" value="1"/>
</dbReference>